<dbReference type="EMBL" id="KV750275">
    <property type="protein sequence ID" value="OCL05481.1"/>
    <property type="molecule type" value="Genomic_DNA"/>
</dbReference>
<organism evidence="2 3">
    <name type="scientific">Glonium stellatum</name>
    <dbReference type="NCBI Taxonomy" id="574774"/>
    <lineage>
        <taxon>Eukaryota</taxon>
        <taxon>Fungi</taxon>
        <taxon>Dikarya</taxon>
        <taxon>Ascomycota</taxon>
        <taxon>Pezizomycotina</taxon>
        <taxon>Dothideomycetes</taxon>
        <taxon>Pleosporomycetidae</taxon>
        <taxon>Gloniales</taxon>
        <taxon>Gloniaceae</taxon>
        <taxon>Glonium</taxon>
    </lineage>
</organism>
<proteinExistence type="predicted"/>
<sequence length="444" mass="51161">MATSSKIKLSISQHPEYSVPGITSESADTASKLLQENHDQHHIFFNKSGLHNHIAHHLLTIYALGASPSILKRQYDLNKSYQRPQGSFEKSIVNDMHDPERCKTYLGDEKHYHDFLVFFQDEMDRKGWENVLNEYLFKGNERADDLLARLYAGFLHPIIHLGFGIEFHQPAVIAEALAQAAIQSNWMIPLFIGAEKVAKENDQKGSKSLVQLLDEIHSDEKVSKAANWDDGNKIRDGIIKRAPEEMIKYASQFTVKESELEEKTAEMINAVVYYTGGAQNPLKQVKFDFYYIHCVNCSIFFSAFIKQPWLSTKNKIRLLEWKGRNDLTMYASRRSPDVLLEEIENYQPKRIAGEESDQWADIFERVKNREEDGHASKLVRALAHGQVICEPYEYKKSFRIKKHMWLQLGNMAIDSVEAGKPEWVRSAGFPQAWDHVPERPRPQL</sequence>
<evidence type="ECO:0008006" key="4">
    <source>
        <dbReference type="Google" id="ProtNLM"/>
    </source>
</evidence>
<name>A0A8E2EVB9_9PEZI</name>
<dbReference type="Pfam" id="PF14027">
    <property type="entry name" value="Questin_oxidase"/>
    <property type="match status" value="1"/>
</dbReference>
<dbReference type="PANTHER" id="PTHR35870">
    <property type="entry name" value="PROTEIN, PUTATIVE (AFU_ORTHOLOGUE AFUA_5G03330)-RELATED"/>
    <property type="match status" value="1"/>
</dbReference>
<gene>
    <name evidence="2" type="ORF">AOQ84DRAFT_390839</name>
</gene>
<accession>A0A8E2EVB9</accession>
<keyword evidence="3" id="KW-1185">Reference proteome</keyword>
<dbReference type="PANTHER" id="PTHR35870:SF1">
    <property type="entry name" value="PROTEIN, PUTATIVE (AFU_ORTHOLOGUE AFUA_5G03330)-RELATED"/>
    <property type="match status" value="1"/>
</dbReference>
<reference evidence="2 3" key="1">
    <citation type="journal article" date="2016" name="Nat. Commun.">
        <title>Ectomycorrhizal ecology is imprinted in the genome of the dominant symbiotic fungus Cenococcum geophilum.</title>
        <authorList>
            <consortium name="DOE Joint Genome Institute"/>
            <person name="Peter M."/>
            <person name="Kohler A."/>
            <person name="Ohm R.A."/>
            <person name="Kuo A."/>
            <person name="Krutzmann J."/>
            <person name="Morin E."/>
            <person name="Arend M."/>
            <person name="Barry K.W."/>
            <person name="Binder M."/>
            <person name="Choi C."/>
            <person name="Clum A."/>
            <person name="Copeland A."/>
            <person name="Grisel N."/>
            <person name="Haridas S."/>
            <person name="Kipfer T."/>
            <person name="LaButti K."/>
            <person name="Lindquist E."/>
            <person name="Lipzen A."/>
            <person name="Maire R."/>
            <person name="Meier B."/>
            <person name="Mihaltcheva S."/>
            <person name="Molinier V."/>
            <person name="Murat C."/>
            <person name="Poggeler S."/>
            <person name="Quandt C.A."/>
            <person name="Sperisen C."/>
            <person name="Tritt A."/>
            <person name="Tisserant E."/>
            <person name="Crous P.W."/>
            <person name="Henrissat B."/>
            <person name="Nehls U."/>
            <person name="Egli S."/>
            <person name="Spatafora J.W."/>
            <person name="Grigoriev I.V."/>
            <person name="Martin F.M."/>
        </authorList>
    </citation>
    <scope>NUCLEOTIDE SEQUENCE [LARGE SCALE GENOMIC DNA]</scope>
    <source>
        <strain evidence="2 3">CBS 207.34</strain>
    </source>
</reference>
<dbReference type="Proteomes" id="UP000250140">
    <property type="component" value="Unassembled WGS sequence"/>
</dbReference>
<evidence type="ECO:0000313" key="2">
    <source>
        <dbReference type="EMBL" id="OCL05481.1"/>
    </source>
</evidence>
<dbReference type="InterPro" id="IPR025337">
    <property type="entry name" value="Questin_oxidase-like"/>
</dbReference>
<dbReference type="GO" id="GO:0016491">
    <property type="term" value="F:oxidoreductase activity"/>
    <property type="evidence" value="ECO:0007669"/>
    <property type="project" value="UniProtKB-KW"/>
</dbReference>
<evidence type="ECO:0000256" key="1">
    <source>
        <dbReference type="ARBA" id="ARBA00023002"/>
    </source>
</evidence>
<evidence type="ECO:0000313" key="3">
    <source>
        <dbReference type="Proteomes" id="UP000250140"/>
    </source>
</evidence>
<dbReference type="AlphaFoldDB" id="A0A8E2EVB9"/>
<keyword evidence="1" id="KW-0560">Oxidoreductase</keyword>
<dbReference type="OrthoDB" id="10004862at2759"/>
<protein>
    <recommendedName>
        <fullName evidence="4">HypA protein</fullName>
    </recommendedName>
</protein>